<protein>
    <submittedName>
        <fullName evidence="2">Uncharacterized protein</fullName>
    </submittedName>
</protein>
<feature type="compositionally biased region" description="Acidic residues" evidence="1">
    <location>
        <begin position="176"/>
        <end position="185"/>
    </location>
</feature>
<evidence type="ECO:0000313" key="2">
    <source>
        <dbReference type="EMBL" id="MPM00637.1"/>
    </source>
</evidence>
<evidence type="ECO:0000256" key="1">
    <source>
        <dbReference type="SAM" id="MobiDB-lite"/>
    </source>
</evidence>
<sequence length="191" mass="21688">MLEPLFKAVRDQLKTQVPGLEYIDLDIGQLEQQDENYVVLTPCALIDFNAPEWINTTNRLYVCDVQVSVRIAFRIYEDINSLTPDEVSEAAFDKLRLQEDVYKALSGFWGTFFNSLTLKSGPQQERRDDGYKVYEYVFVTNVRNSLAVPTYTPVSDVTPVIERPADTDTTPHTDIGDADPPDDPLDPPRLP</sequence>
<feature type="compositionally biased region" description="Basic and acidic residues" evidence="1">
    <location>
        <begin position="163"/>
        <end position="175"/>
    </location>
</feature>
<dbReference type="EMBL" id="VSSQ01000741">
    <property type="protein sequence ID" value="MPM00637.1"/>
    <property type="molecule type" value="Genomic_DNA"/>
</dbReference>
<name>A0A644WAV0_9ZZZZ</name>
<proteinExistence type="predicted"/>
<dbReference type="AlphaFoldDB" id="A0A644WAV0"/>
<comment type="caution">
    <text evidence="2">The sequence shown here is derived from an EMBL/GenBank/DDBJ whole genome shotgun (WGS) entry which is preliminary data.</text>
</comment>
<organism evidence="2">
    <name type="scientific">bioreactor metagenome</name>
    <dbReference type="NCBI Taxonomy" id="1076179"/>
    <lineage>
        <taxon>unclassified sequences</taxon>
        <taxon>metagenomes</taxon>
        <taxon>ecological metagenomes</taxon>
    </lineage>
</organism>
<reference evidence="2" key="1">
    <citation type="submission" date="2019-08" db="EMBL/GenBank/DDBJ databases">
        <authorList>
            <person name="Kucharzyk K."/>
            <person name="Murdoch R.W."/>
            <person name="Higgins S."/>
            <person name="Loffler F."/>
        </authorList>
    </citation>
    <scope>NUCLEOTIDE SEQUENCE</scope>
</reference>
<feature type="region of interest" description="Disordered" evidence="1">
    <location>
        <begin position="159"/>
        <end position="191"/>
    </location>
</feature>
<gene>
    <name evidence="2" type="ORF">SDC9_46865</name>
</gene>
<accession>A0A644WAV0</accession>